<organism evidence="1 2">
    <name type="scientific">Leucogyrophana mollusca</name>
    <dbReference type="NCBI Taxonomy" id="85980"/>
    <lineage>
        <taxon>Eukaryota</taxon>
        <taxon>Fungi</taxon>
        <taxon>Dikarya</taxon>
        <taxon>Basidiomycota</taxon>
        <taxon>Agaricomycotina</taxon>
        <taxon>Agaricomycetes</taxon>
        <taxon>Agaricomycetidae</taxon>
        <taxon>Boletales</taxon>
        <taxon>Boletales incertae sedis</taxon>
        <taxon>Leucogyrophana</taxon>
    </lineage>
</organism>
<reference evidence="1" key="1">
    <citation type="journal article" date="2021" name="New Phytol.">
        <title>Evolutionary innovations through gain and loss of genes in the ectomycorrhizal Boletales.</title>
        <authorList>
            <person name="Wu G."/>
            <person name="Miyauchi S."/>
            <person name="Morin E."/>
            <person name="Kuo A."/>
            <person name="Drula E."/>
            <person name="Varga T."/>
            <person name="Kohler A."/>
            <person name="Feng B."/>
            <person name="Cao Y."/>
            <person name="Lipzen A."/>
            <person name="Daum C."/>
            <person name="Hundley H."/>
            <person name="Pangilinan J."/>
            <person name="Johnson J."/>
            <person name="Barry K."/>
            <person name="LaButti K."/>
            <person name="Ng V."/>
            <person name="Ahrendt S."/>
            <person name="Min B."/>
            <person name="Choi I.G."/>
            <person name="Park H."/>
            <person name="Plett J.M."/>
            <person name="Magnuson J."/>
            <person name="Spatafora J.W."/>
            <person name="Nagy L.G."/>
            <person name="Henrissat B."/>
            <person name="Grigoriev I.V."/>
            <person name="Yang Z.L."/>
            <person name="Xu J."/>
            <person name="Martin F.M."/>
        </authorList>
    </citation>
    <scope>NUCLEOTIDE SEQUENCE</scope>
    <source>
        <strain evidence="1">KUC20120723A-06</strain>
    </source>
</reference>
<accession>A0ACB8AXH0</accession>
<dbReference type="EMBL" id="MU266826">
    <property type="protein sequence ID" value="KAH7918225.1"/>
    <property type="molecule type" value="Genomic_DNA"/>
</dbReference>
<comment type="caution">
    <text evidence="1">The sequence shown here is derived from an EMBL/GenBank/DDBJ whole genome shotgun (WGS) entry which is preliminary data.</text>
</comment>
<gene>
    <name evidence="1" type="ORF">BV22DRAFT_1024931</name>
</gene>
<dbReference type="Proteomes" id="UP000790709">
    <property type="component" value="Unassembled WGS sequence"/>
</dbReference>
<evidence type="ECO:0000313" key="2">
    <source>
        <dbReference type="Proteomes" id="UP000790709"/>
    </source>
</evidence>
<evidence type="ECO:0000313" key="1">
    <source>
        <dbReference type="EMBL" id="KAH7918225.1"/>
    </source>
</evidence>
<keyword evidence="2" id="KW-1185">Reference proteome</keyword>
<protein>
    <submittedName>
        <fullName evidence="1">P-loop containing nucleoside triphosphate hydrolase protein</fullName>
    </submittedName>
</protein>
<name>A0ACB8AXH0_9AGAM</name>
<sequence>MKPIVLARPRVSPCLWQLRSACAQLEKKDVITISPTGSGKTMTFWIPMLFNDNGIMIIITPLRILGEKNEAEAQMYGMTAINLTAETATDQVFKDIQELKYRVIVVSPERILTDGRFQTLFKSTKFTDKLFNVTLDEGHCVSEWGDSFRTEYGDLRKLRWLLPSHVMFHVTSATMPLHILRDVQRKLHMQGNKVVKIIRPNDRPNIHIVVEKLESSLKSMKDLDRILNLSDGCPSTPFMVFVNERDDSERLAKYIHKSVPANLREKNGDIWGIFCTDAAGMGLDLRDIRLVIQWWYTGSLSTLLQRIGRAARDPNTEATAVYFVEAQYFDIQPGDKRGKQKRSSAKQKGKKRAKIVVNAPDSGSSDSDTASEDGDEDQPGAETSNVDGQNAPQAAPSYIEPPSAAHTLITTNPPTTTNESPDPPAATNNPSTTVKLSRLCCDTCSASLSAYVQPAVVEPIKRAKRKFKVPKYQMGEAEKVLRQKLQKWRELQMVEEDLIDDDFFGSQIIMSNEILDRIVDLAYTHKITDAVTLAEQTNWIYADNYGAKVAEIVLACIPIPPDPRTAQSQVLQMQQIQNNPSAVQPAAPTEPVVASSSKPPAARAKRGPYKCRACGATGHNGK</sequence>
<keyword evidence="1" id="KW-0378">Hydrolase</keyword>
<proteinExistence type="predicted"/>